<accession>A0ACC4BBZ2</accession>
<name>A0ACC4BBZ2_POPAL</name>
<dbReference type="EMBL" id="RCHU02000012">
    <property type="protein sequence ID" value="KAL3575463.1"/>
    <property type="molecule type" value="Genomic_DNA"/>
</dbReference>
<proteinExistence type="predicted"/>
<evidence type="ECO:0000313" key="1">
    <source>
        <dbReference type="EMBL" id="KAL3575463.1"/>
    </source>
</evidence>
<dbReference type="Proteomes" id="UP000309997">
    <property type="component" value="Unassembled WGS sequence"/>
</dbReference>
<gene>
    <name evidence="1" type="ORF">D5086_023564</name>
</gene>
<comment type="caution">
    <text evidence="1">The sequence shown here is derived from an EMBL/GenBank/DDBJ whole genome shotgun (WGS) entry which is preliminary data.</text>
</comment>
<organism evidence="1 2">
    <name type="scientific">Populus alba</name>
    <name type="common">White poplar</name>
    <dbReference type="NCBI Taxonomy" id="43335"/>
    <lineage>
        <taxon>Eukaryota</taxon>
        <taxon>Viridiplantae</taxon>
        <taxon>Streptophyta</taxon>
        <taxon>Embryophyta</taxon>
        <taxon>Tracheophyta</taxon>
        <taxon>Spermatophyta</taxon>
        <taxon>Magnoliopsida</taxon>
        <taxon>eudicotyledons</taxon>
        <taxon>Gunneridae</taxon>
        <taxon>Pentapetalae</taxon>
        <taxon>rosids</taxon>
        <taxon>fabids</taxon>
        <taxon>Malpighiales</taxon>
        <taxon>Salicaceae</taxon>
        <taxon>Saliceae</taxon>
        <taxon>Populus</taxon>
    </lineage>
</organism>
<reference evidence="1 2" key="1">
    <citation type="journal article" date="2024" name="Plant Biotechnol. J.">
        <title>Genome and CRISPR/Cas9 system of a widespread forest tree (Populus alba) in the world.</title>
        <authorList>
            <person name="Liu Y.J."/>
            <person name="Jiang P.F."/>
            <person name="Han X.M."/>
            <person name="Li X.Y."/>
            <person name="Wang H.M."/>
            <person name="Wang Y.J."/>
            <person name="Wang X.X."/>
            <person name="Zeng Q.Y."/>
        </authorList>
    </citation>
    <scope>NUCLEOTIDE SEQUENCE [LARGE SCALE GENOMIC DNA]</scope>
    <source>
        <strain evidence="2">cv. PAL-ZL1</strain>
    </source>
</reference>
<keyword evidence="2" id="KW-1185">Reference proteome</keyword>
<protein>
    <submittedName>
        <fullName evidence="1">Uncharacterized protein</fullName>
    </submittedName>
</protein>
<evidence type="ECO:0000313" key="2">
    <source>
        <dbReference type="Proteomes" id="UP000309997"/>
    </source>
</evidence>
<sequence>MEFNKEEASRVKEIAEKKFAERDIAGARRFAVKAQNLYPALDGLPRLLAALDVYMAADNRTNGDVDWYRVLDVEPSADDDTIRRHYRKLALILHPDKNKATGADGAFKIISEAWNLLSDKAKRISFDQKRNVKGMDQKVPNWKSSVPAGQNGYRDLSNNKNSNARSRKSAMHSKPAPPSLFSKPNTFWTICNECKTQFEYLRTYLNHNLLCQNCCQSFLAFETPPPSMDENGPSRMWTSYSKEENSTWHTRAEKSSASSMFQSGVFFKDGSVGSAASALSAAQSEKLKRKHEEEFLHQQTKTVAGGASGFSKSGSGSVLKGGRLKKRRCSDEQRANSNGKEKAKEVANRNGVVESGSRKSSSEAVRRNISGNHKVNRTKELTQAETRKMMMEKAKRDISKKVKEWSSEANVLKTSGKYINKERGKQKATMNSTKADVRECPENLVSKSRAHSTDPSPINANDDPDTNISDQLALSVLDPDFHDFDKDRTNKSFGDNQVWAAYDNDDGMPRYYAMIHSVISRKPFKMRISWLNTKSNRELGPLNWIGSGFYKTSGEFWIGKHEVNRSLNSFSHKVVKWVKGARGAIQVYPGKGDVWAVYKNWSPNWNEHTPDEVIHKYDMVEVLEDYKEERGVAVAPLVKVSGFKTVFRQHPDPSKTRTIPREEMFRFSHQVPSVLLTGQEGQYAPKGCWELDPASTPLELLQVLTEVQLDAMMETAEKDKEKYSSGDMKKSSEEVFVENVNTVKEKGVVEEAARENVTDGRKKKGKETNEDKDAFKTYRSCVCNLKTVWKAEFTHRVAEFIAYHPIG</sequence>